<comment type="catalytic activity">
    <reaction evidence="1">
        <text>(8S)-3',8-cyclo-7,8-dihydroguanosine 5'-triphosphate = cyclic pyranopterin phosphate + diphosphate</text>
        <dbReference type="Rhea" id="RHEA:49580"/>
        <dbReference type="ChEBI" id="CHEBI:33019"/>
        <dbReference type="ChEBI" id="CHEBI:59648"/>
        <dbReference type="ChEBI" id="CHEBI:131766"/>
        <dbReference type="EC" id="4.6.1.17"/>
    </reaction>
</comment>
<evidence type="ECO:0000256" key="4">
    <source>
        <dbReference type="ARBA" id="ARBA00023150"/>
    </source>
</evidence>
<dbReference type="eggNOG" id="COG0315">
    <property type="taxonomic scope" value="Bacteria"/>
</dbReference>
<dbReference type="AlphaFoldDB" id="E4Q586"/>
<keyword evidence="5" id="KW-0456">Lyase</keyword>
<dbReference type="PROSITE" id="PS51340">
    <property type="entry name" value="MOSC"/>
    <property type="match status" value="1"/>
</dbReference>
<dbReference type="SUPFAM" id="SSF50800">
    <property type="entry name" value="PK beta-barrel domain-like"/>
    <property type="match status" value="1"/>
</dbReference>
<reference evidence="7 8" key="2">
    <citation type="journal article" date="2011" name="J. Bacteriol.">
        <title>Complete genome sequences for the anaerobic, extremely thermophilic plant biomass-degrading bacteria Caldicellulosiruptor hydrothermalis, Caldicellulosiruptor kristjanssonii, Caldicellulosiruptor kronotskyensis, Caldicellulosiruptor owensenis, and Caldicellulosiruptor lactoaceticus.</title>
        <authorList>
            <person name="Blumer-Schuette S.E."/>
            <person name="Ozdemir I."/>
            <person name="Mistry D."/>
            <person name="Lucas S."/>
            <person name="Lapidus A."/>
            <person name="Cheng J.F."/>
            <person name="Goodwin L.A."/>
            <person name="Pitluck S."/>
            <person name="Land M.L."/>
            <person name="Hauser L.J."/>
            <person name="Woyke T."/>
            <person name="Mikhailova N."/>
            <person name="Pati A."/>
            <person name="Kyrpides N.C."/>
            <person name="Ivanova N."/>
            <person name="Detter J.C."/>
            <person name="Walston-Davenport K."/>
            <person name="Han S."/>
            <person name="Adams M.W."/>
            <person name="Kelly R.M."/>
        </authorList>
    </citation>
    <scope>NUCLEOTIDE SEQUENCE [LARGE SCALE GENOMIC DNA]</scope>
    <source>
        <strain evidence="8">ATCC 700167 / DSM 13100 / OL</strain>
    </source>
</reference>
<keyword evidence="4" id="KW-0501">Molybdenum cofactor biosynthesis</keyword>
<evidence type="ECO:0000313" key="7">
    <source>
        <dbReference type="EMBL" id="ADQ04253.1"/>
    </source>
</evidence>
<dbReference type="Gene3D" id="2.40.33.20">
    <property type="entry name" value="PK beta-barrel domain-like"/>
    <property type="match status" value="1"/>
</dbReference>
<dbReference type="InterPro" id="IPR005302">
    <property type="entry name" value="MoCF_Sase_C"/>
</dbReference>
<reference key="1">
    <citation type="submission" date="2010-09" db="EMBL/GenBank/DDBJ databases">
        <title>Complete sequence of Caldicellulosiruptor owensensis OL.</title>
        <authorList>
            <consortium name="US DOE Joint Genome Institute"/>
            <person name="Lucas S."/>
            <person name="Copeland A."/>
            <person name="Lapidus A."/>
            <person name="Cheng J.-F."/>
            <person name="Bruce D."/>
            <person name="Goodwin L."/>
            <person name="Pitluck S."/>
            <person name="Davenport K."/>
            <person name="Detter J.C."/>
            <person name="Han C."/>
            <person name="Tapia R."/>
            <person name="Land M."/>
            <person name="Hauser L."/>
            <person name="Chang Y.-J."/>
            <person name="Jeffries C."/>
            <person name="Kyrpides N."/>
            <person name="Ivanova N."/>
            <person name="Mikhailova N."/>
            <person name="Blumer-Schuette S.E."/>
            <person name="Kelly R.M."/>
            <person name="Woyke T."/>
        </authorList>
    </citation>
    <scope>NUCLEOTIDE SEQUENCE</scope>
    <source>
        <strain>OL</strain>
    </source>
</reference>
<evidence type="ECO:0000256" key="1">
    <source>
        <dbReference type="ARBA" id="ARBA00001637"/>
    </source>
</evidence>
<comment type="pathway">
    <text evidence="2">Cofactor biosynthesis; molybdopterin biosynthesis.</text>
</comment>
<name>E4Q586_CALOW</name>
<sequence length="307" mass="33628">MEFTHFDKDGLPKMVDVTSKEPSFRVARASGKIFVGKDVIEAIENRLLPKGDVFATAKVAAINAAKKTFELIPLCHNIFLSFVDVSYRIDREEGYIEAVSEVKTEAKTGAEMEAITAVVIFLETVYDMCKAVKKDMVITDIRLIEKSGGKSGYYIYENNKSAKVVSINISRQKGTPKEPVSEAVLIENYGIEGDAHAGTSHRQVSLLDISSINKMEQYGLKGLCFGKFAENITTENLDLQKISLGTKLRIGNNVLLEISQIGKKCHGSGCEIARSVGVCIMPQEGLFAKVLKGGKIKAGDIIEILNE</sequence>
<dbReference type="HOGENOM" id="CLU_078144_0_0_9"/>
<dbReference type="SUPFAM" id="SSF55040">
    <property type="entry name" value="Molybdenum cofactor biosynthesis protein C, MoaC"/>
    <property type="match status" value="1"/>
</dbReference>
<accession>E4Q586</accession>
<evidence type="ECO:0000313" key="8">
    <source>
        <dbReference type="Proteomes" id="UP000006889"/>
    </source>
</evidence>
<dbReference type="STRING" id="632518.Calow_0677"/>
<dbReference type="GO" id="GO:0030170">
    <property type="term" value="F:pyridoxal phosphate binding"/>
    <property type="evidence" value="ECO:0007669"/>
    <property type="project" value="InterPro"/>
</dbReference>
<evidence type="ECO:0000256" key="3">
    <source>
        <dbReference type="ARBA" id="ARBA00012575"/>
    </source>
</evidence>
<dbReference type="GO" id="GO:0061799">
    <property type="term" value="F:cyclic pyranopterin monophosphate synthase activity"/>
    <property type="evidence" value="ECO:0007669"/>
    <property type="project" value="UniProtKB-EC"/>
</dbReference>
<dbReference type="NCBIfam" id="NF006870">
    <property type="entry name" value="PRK09364.1"/>
    <property type="match status" value="1"/>
</dbReference>
<dbReference type="OrthoDB" id="9794429at2"/>
<dbReference type="InterPro" id="IPR047594">
    <property type="entry name" value="MoaC_bact/euk"/>
</dbReference>
<dbReference type="EC" id="4.6.1.17" evidence="3"/>
<dbReference type="Pfam" id="PF03473">
    <property type="entry name" value="MOSC"/>
    <property type="match status" value="1"/>
</dbReference>
<gene>
    <name evidence="7" type="ordered locus">Calow_0677</name>
</gene>
<dbReference type="Gene3D" id="3.30.70.640">
    <property type="entry name" value="Molybdopterin cofactor biosynthesis C (MoaC) domain"/>
    <property type="match status" value="1"/>
</dbReference>
<keyword evidence="8" id="KW-1185">Reference proteome</keyword>
<evidence type="ECO:0000256" key="2">
    <source>
        <dbReference type="ARBA" id="ARBA00005046"/>
    </source>
</evidence>
<dbReference type="InterPro" id="IPR052716">
    <property type="entry name" value="MOSC_domain"/>
</dbReference>
<dbReference type="NCBIfam" id="TIGR00581">
    <property type="entry name" value="moaC"/>
    <property type="match status" value="1"/>
</dbReference>
<dbReference type="PANTHER" id="PTHR36930:SF1">
    <property type="entry name" value="MOSC DOMAIN-CONTAINING PROTEIN"/>
    <property type="match status" value="1"/>
</dbReference>
<dbReference type="UniPathway" id="UPA00344"/>
<dbReference type="eggNOG" id="COG2258">
    <property type="taxonomic scope" value="Bacteria"/>
</dbReference>
<dbReference type="Pfam" id="PF01967">
    <property type="entry name" value="MoaC"/>
    <property type="match status" value="1"/>
</dbReference>
<dbReference type="InterPro" id="IPR002820">
    <property type="entry name" value="Mopterin_CF_biosynth-C_dom"/>
</dbReference>
<organism evidence="7 8">
    <name type="scientific">Caldicellulosiruptor owensensis (strain ATCC 700167 / DSM 13100 / OL)</name>
    <dbReference type="NCBI Taxonomy" id="632518"/>
    <lineage>
        <taxon>Bacteria</taxon>
        <taxon>Bacillati</taxon>
        <taxon>Bacillota</taxon>
        <taxon>Bacillota incertae sedis</taxon>
        <taxon>Caldicellulosiruptorales</taxon>
        <taxon>Caldicellulosiruptoraceae</taxon>
        <taxon>Caldicellulosiruptor</taxon>
    </lineage>
</organism>
<dbReference type="GO" id="GO:0006777">
    <property type="term" value="P:Mo-molybdopterin cofactor biosynthetic process"/>
    <property type="evidence" value="ECO:0007669"/>
    <property type="project" value="UniProtKB-KW"/>
</dbReference>
<dbReference type="EMBL" id="CP002216">
    <property type="protein sequence ID" value="ADQ04253.1"/>
    <property type="molecule type" value="Genomic_DNA"/>
</dbReference>
<protein>
    <recommendedName>
        <fullName evidence="3">cyclic pyranopterin monophosphate synthase</fullName>
        <ecNumber evidence="3">4.6.1.17</ecNumber>
    </recommendedName>
</protein>
<feature type="domain" description="MOSC" evidence="6">
    <location>
        <begin position="178"/>
        <end position="305"/>
    </location>
</feature>
<dbReference type="NCBIfam" id="NF011069">
    <property type="entry name" value="PRK14499.1"/>
    <property type="match status" value="1"/>
</dbReference>
<proteinExistence type="predicted"/>
<dbReference type="InterPro" id="IPR036522">
    <property type="entry name" value="MoaC_sf"/>
</dbReference>
<dbReference type="RefSeq" id="WP_013411653.1">
    <property type="nucleotide sequence ID" value="NC_014657.1"/>
</dbReference>
<dbReference type="CDD" id="cd01420">
    <property type="entry name" value="MoaC_PE"/>
    <property type="match status" value="1"/>
</dbReference>
<dbReference type="GO" id="GO:0030151">
    <property type="term" value="F:molybdenum ion binding"/>
    <property type="evidence" value="ECO:0007669"/>
    <property type="project" value="InterPro"/>
</dbReference>
<dbReference type="Proteomes" id="UP000006889">
    <property type="component" value="Chromosome"/>
</dbReference>
<evidence type="ECO:0000256" key="5">
    <source>
        <dbReference type="ARBA" id="ARBA00023239"/>
    </source>
</evidence>
<dbReference type="InterPro" id="IPR023045">
    <property type="entry name" value="MoaC"/>
</dbReference>
<dbReference type="PANTHER" id="PTHR36930">
    <property type="entry name" value="METAL-SULFUR CLUSTER BIOSYNTHESIS PROTEINS YUAD-RELATED"/>
    <property type="match status" value="1"/>
</dbReference>
<dbReference type="InterPro" id="IPR011037">
    <property type="entry name" value="Pyrv_Knase-like_insert_dom_sf"/>
</dbReference>
<evidence type="ECO:0000259" key="6">
    <source>
        <dbReference type="PROSITE" id="PS51340"/>
    </source>
</evidence>
<dbReference type="KEGG" id="cow:Calow_0677"/>